<dbReference type="FunCoup" id="W5NCC9">
    <property type="interactions" value="3"/>
</dbReference>
<dbReference type="Proteomes" id="UP000018468">
    <property type="component" value="Linkage group LG2"/>
</dbReference>
<proteinExistence type="inferred from homology"/>
<evidence type="ECO:0000256" key="2">
    <source>
        <dbReference type="ARBA" id="ARBA00008873"/>
    </source>
</evidence>
<dbReference type="SUPFAM" id="SSF161111">
    <property type="entry name" value="Cation efflux protein transmembrane domain-like"/>
    <property type="match status" value="1"/>
</dbReference>
<evidence type="ECO:0000313" key="8">
    <source>
        <dbReference type="Proteomes" id="UP000018468"/>
    </source>
</evidence>
<dbReference type="AlphaFoldDB" id="W5NCC9"/>
<reference evidence="7" key="3">
    <citation type="submission" date="2025-09" db="UniProtKB">
        <authorList>
            <consortium name="Ensembl"/>
        </authorList>
    </citation>
    <scope>IDENTIFICATION</scope>
</reference>
<sequence length="279" mass="29569">LLGLTLLVLLGQLVVSRLCNSLIIAVDSFHTLHLLLQLGVRLWDPARPWRRLQPLGGLVAALLLASLCASVSLDILGHFLQPHAGQRPCLALAAGATGVLLNAGVLAAGCVDGWDASEGSLASAGREISLLIHWLIDRLFNCYLHSKQLRVNAMEPTGYKPALQAARVSPRQHSKAPIASHTAHEGASCVGVFDTVSGCPLLSSDQELHTEQDTCGVLVLTQLLLTPGCQGQRSEGGCRLYVYLDPAFSLAAVLVLLAGALPQLKRHGLLLLQAVPAHI</sequence>
<dbReference type="Bgee" id="ENSLOCG00000014853">
    <property type="expression patterns" value="Expressed in camera-type eye and 5 other cell types or tissues"/>
</dbReference>
<reference evidence="7" key="2">
    <citation type="submission" date="2025-08" db="UniProtKB">
        <authorList>
            <consortium name="Ensembl"/>
        </authorList>
    </citation>
    <scope>IDENTIFICATION</scope>
</reference>
<dbReference type="HOGENOM" id="CLU_999407_0_0_1"/>
<keyword evidence="5" id="KW-1133">Transmembrane helix</keyword>
<protein>
    <submittedName>
        <fullName evidence="7">Uncharacterized protein</fullName>
    </submittedName>
</protein>
<comment type="similarity">
    <text evidence="2">Belongs to the cation diffusion facilitator (CDF) transporter (TC 2.A.4) family. SLC30A subfamily.</text>
</comment>
<name>W5NCC9_LEPOC</name>
<evidence type="ECO:0000256" key="4">
    <source>
        <dbReference type="ARBA" id="ARBA00022833"/>
    </source>
</evidence>
<dbReference type="GO" id="GO:0005385">
    <property type="term" value="F:zinc ion transmembrane transporter activity"/>
    <property type="evidence" value="ECO:0000318"/>
    <property type="project" value="GO_Central"/>
</dbReference>
<evidence type="ECO:0000256" key="6">
    <source>
        <dbReference type="ARBA" id="ARBA00023136"/>
    </source>
</evidence>
<dbReference type="PANTHER" id="PTHR45820:SF1">
    <property type="entry name" value="PROTON-COUPLED ZINC ANTIPORTER SLC30A1"/>
    <property type="match status" value="1"/>
</dbReference>
<dbReference type="GO" id="GO:0005783">
    <property type="term" value="C:endoplasmic reticulum"/>
    <property type="evidence" value="ECO:0000318"/>
    <property type="project" value="GO_Central"/>
</dbReference>
<evidence type="ECO:0000256" key="1">
    <source>
        <dbReference type="ARBA" id="ARBA00004141"/>
    </source>
</evidence>
<comment type="subcellular location">
    <subcellularLocation>
        <location evidence="1">Membrane</location>
        <topology evidence="1">Multi-pass membrane protein</topology>
    </subcellularLocation>
</comment>
<dbReference type="InParanoid" id="W5NCC9"/>
<dbReference type="EMBL" id="AHAT01023892">
    <property type="status" value="NOT_ANNOTATED_CDS"/>
    <property type="molecule type" value="Genomic_DNA"/>
</dbReference>
<keyword evidence="6" id="KW-0472">Membrane</keyword>
<dbReference type="eggNOG" id="KOG1483">
    <property type="taxonomic scope" value="Eukaryota"/>
</dbReference>
<dbReference type="GO" id="GO:0019855">
    <property type="term" value="F:calcium channel inhibitor activity"/>
    <property type="evidence" value="ECO:0000318"/>
    <property type="project" value="GO_Central"/>
</dbReference>
<accession>W5NCC9</accession>
<dbReference type="Gene3D" id="1.20.1510.10">
    <property type="entry name" value="Cation efflux protein transmembrane domain"/>
    <property type="match status" value="1"/>
</dbReference>
<keyword evidence="4" id="KW-0862">Zinc</keyword>
<evidence type="ECO:0000256" key="3">
    <source>
        <dbReference type="ARBA" id="ARBA00022692"/>
    </source>
</evidence>
<dbReference type="GO" id="GO:0016020">
    <property type="term" value="C:membrane"/>
    <property type="evidence" value="ECO:0000318"/>
    <property type="project" value="GO_Central"/>
</dbReference>
<dbReference type="GO" id="GO:0005794">
    <property type="term" value="C:Golgi apparatus"/>
    <property type="evidence" value="ECO:0000318"/>
    <property type="project" value="GO_Central"/>
</dbReference>
<keyword evidence="8" id="KW-1185">Reference proteome</keyword>
<dbReference type="GO" id="GO:0010312">
    <property type="term" value="P:detoxification of zinc ion"/>
    <property type="evidence" value="ECO:0000318"/>
    <property type="project" value="GO_Central"/>
</dbReference>
<dbReference type="PANTHER" id="PTHR45820">
    <property type="entry name" value="FI23527P1"/>
    <property type="match status" value="1"/>
</dbReference>
<dbReference type="Ensembl" id="ENSLOCT00000018320.1">
    <property type="protein sequence ID" value="ENSLOCP00000018288.1"/>
    <property type="gene ID" value="ENSLOCG00000014853.1"/>
</dbReference>
<reference evidence="8" key="1">
    <citation type="submission" date="2011-12" db="EMBL/GenBank/DDBJ databases">
        <title>The Draft Genome of Lepisosteus oculatus.</title>
        <authorList>
            <consortium name="The Broad Institute Genome Assembly &amp; Analysis Group"/>
            <consortium name="Computational R&amp;D Group"/>
            <consortium name="and Sequencing Platform"/>
            <person name="Di Palma F."/>
            <person name="Alfoldi J."/>
            <person name="Johnson J."/>
            <person name="Berlin A."/>
            <person name="Gnerre S."/>
            <person name="Jaffe D."/>
            <person name="MacCallum I."/>
            <person name="Young S."/>
            <person name="Walker B.J."/>
            <person name="Lander E.S."/>
            <person name="Lindblad-Toh K."/>
        </authorList>
    </citation>
    <scope>NUCLEOTIDE SEQUENCE [LARGE SCALE GENOMIC DNA]</scope>
</reference>
<evidence type="ECO:0000313" key="7">
    <source>
        <dbReference type="Ensembl" id="ENSLOCP00000018288.1"/>
    </source>
</evidence>
<dbReference type="STRING" id="7918.ENSLOCP00000018288"/>
<evidence type="ECO:0000256" key="5">
    <source>
        <dbReference type="ARBA" id="ARBA00022989"/>
    </source>
</evidence>
<dbReference type="InterPro" id="IPR027469">
    <property type="entry name" value="Cation_efflux_TMD_sf"/>
</dbReference>
<keyword evidence="3" id="KW-0812">Transmembrane</keyword>
<dbReference type="EMBL" id="AHAT01023893">
    <property type="status" value="NOT_ANNOTATED_CDS"/>
    <property type="molecule type" value="Genomic_DNA"/>
</dbReference>
<dbReference type="GO" id="GO:0006882">
    <property type="term" value="P:intracellular zinc ion homeostasis"/>
    <property type="evidence" value="ECO:0000318"/>
    <property type="project" value="GO_Central"/>
</dbReference>
<dbReference type="GO" id="GO:0071577">
    <property type="term" value="P:zinc ion transmembrane transport"/>
    <property type="evidence" value="ECO:0000318"/>
    <property type="project" value="GO_Central"/>
</dbReference>
<organism evidence="7 8">
    <name type="scientific">Lepisosteus oculatus</name>
    <name type="common">Spotted gar</name>
    <dbReference type="NCBI Taxonomy" id="7918"/>
    <lineage>
        <taxon>Eukaryota</taxon>
        <taxon>Metazoa</taxon>
        <taxon>Chordata</taxon>
        <taxon>Craniata</taxon>
        <taxon>Vertebrata</taxon>
        <taxon>Euteleostomi</taxon>
        <taxon>Actinopterygii</taxon>
        <taxon>Neopterygii</taxon>
        <taxon>Holostei</taxon>
        <taxon>Semionotiformes</taxon>
        <taxon>Lepisosteidae</taxon>
        <taxon>Lepisosteus</taxon>
    </lineage>
</organism>